<protein>
    <submittedName>
        <fullName evidence="1">Uncharacterized protein</fullName>
    </submittedName>
</protein>
<proteinExistence type="predicted"/>
<name>A0A5B7IGS4_PORTR</name>
<organism evidence="1 2">
    <name type="scientific">Portunus trituberculatus</name>
    <name type="common">Swimming crab</name>
    <name type="synonym">Neptunus trituberculatus</name>
    <dbReference type="NCBI Taxonomy" id="210409"/>
    <lineage>
        <taxon>Eukaryota</taxon>
        <taxon>Metazoa</taxon>
        <taxon>Ecdysozoa</taxon>
        <taxon>Arthropoda</taxon>
        <taxon>Crustacea</taxon>
        <taxon>Multicrustacea</taxon>
        <taxon>Malacostraca</taxon>
        <taxon>Eumalacostraca</taxon>
        <taxon>Eucarida</taxon>
        <taxon>Decapoda</taxon>
        <taxon>Pleocyemata</taxon>
        <taxon>Brachyura</taxon>
        <taxon>Eubrachyura</taxon>
        <taxon>Portunoidea</taxon>
        <taxon>Portunidae</taxon>
        <taxon>Portuninae</taxon>
        <taxon>Portunus</taxon>
    </lineage>
</organism>
<dbReference type="Proteomes" id="UP000324222">
    <property type="component" value="Unassembled WGS sequence"/>
</dbReference>
<accession>A0A5B7IGS4</accession>
<evidence type="ECO:0000313" key="2">
    <source>
        <dbReference type="Proteomes" id="UP000324222"/>
    </source>
</evidence>
<keyword evidence="2" id="KW-1185">Reference proteome</keyword>
<dbReference type="AlphaFoldDB" id="A0A5B7IGS4"/>
<reference evidence="1 2" key="1">
    <citation type="submission" date="2019-05" db="EMBL/GenBank/DDBJ databases">
        <title>Another draft genome of Portunus trituberculatus and its Hox gene families provides insights of decapod evolution.</title>
        <authorList>
            <person name="Jeong J.-H."/>
            <person name="Song I."/>
            <person name="Kim S."/>
            <person name="Choi T."/>
            <person name="Kim D."/>
            <person name="Ryu S."/>
            <person name="Kim W."/>
        </authorList>
    </citation>
    <scope>NUCLEOTIDE SEQUENCE [LARGE SCALE GENOMIC DNA]</scope>
    <source>
        <tissue evidence="1">Muscle</tissue>
    </source>
</reference>
<comment type="caution">
    <text evidence="1">The sequence shown here is derived from an EMBL/GenBank/DDBJ whole genome shotgun (WGS) entry which is preliminary data.</text>
</comment>
<dbReference type="EMBL" id="VSRR010052051">
    <property type="protein sequence ID" value="MPC79774.1"/>
    <property type="molecule type" value="Genomic_DNA"/>
</dbReference>
<evidence type="ECO:0000313" key="1">
    <source>
        <dbReference type="EMBL" id="MPC79774.1"/>
    </source>
</evidence>
<gene>
    <name evidence="1" type="ORF">E2C01_074321</name>
</gene>
<sequence length="93" mass="10033">MAENTYFSKVRGECRPAFITPACKVTAAGTTGSTLPPVFPLLQSATCACLIGKYDDRGETHGGIKKELVTVNQPIIEAAVCRDNTPQHMAERH</sequence>